<name>A0A2D2D120_METT3</name>
<dbReference type="PANTHER" id="PTHR43096:SF52">
    <property type="entry name" value="DNAJ HOMOLOG 1, MITOCHONDRIAL-RELATED"/>
    <property type="match status" value="1"/>
</dbReference>
<dbReference type="Gene3D" id="2.60.260.20">
    <property type="entry name" value="Urease metallochaperone UreE, N-terminal domain"/>
    <property type="match status" value="2"/>
</dbReference>
<dbReference type="InterPro" id="IPR008971">
    <property type="entry name" value="HSP40/DnaJ_pept-bd"/>
</dbReference>
<reference evidence="4" key="1">
    <citation type="submission" date="2017-10" db="EMBL/GenBank/DDBJ databases">
        <title>Completed PacBio SMRT sequence of Methylosinus trichosporium OB3b reveals presence of a third large plasmid.</title>
        <authorList>
            <person name="Charles T.C."/>
            <person name="Lynch M.D.J."/>
            <person name="Heil J.R."/>
            <person name="Cheng J."/>
        </authorList>
    </citation>
    <scope>NUCLEOTIDE SEQUENCE [LARGE SCALE GENOMIC DNA]</scope>
    <source>
        <strain evidence="4">OB3b</strain>
    </source>
</reference>
<evidence type="ECO:0000256" key="1">
    <source>
        <dbReference type="ARBA" id="ARBA00023186"/>
    </source>
</evidence>
<evidence type="ECO:0000313" key="3">
    <source>
        <dbReference type="EMBL" id="ATQ68680.1"/>
    </source>
</evidence>
<protein>
    <submittedName>
        <fullName evidence="3">J domain-containing protein</fullName>
    </submittedName>
</protein>
<dbReference type="CDD" id="cd06257">
    <property type="entry name" value="DnaJ"/>
    <property type="match status" value="1"/>
</dbReference>
<dbReference type="PRINTS" id="PR00625">
    <property type="entry name" value="JDOMAIN"/>
</dbReference>
<dbReference type="RefSeq" id="WP_003609169.1">
    <property type="nucleotide sequence ID" value="NZ_ADVE02000001.1"/>
</dbReference>
<dbReference type="SUPFAM" id="SSF49493">
    <property type="entry name" value="HSP40/DnaJ peptide-binding domain"/>
    <property type="match status" value="2"/>
</dbReference>
<dbReference type="PROSITE" id="PS50076">
    <property type="entry name" value="DNAJ_2"/>
    <property type="match status" value="1"/>
</dbReference>
<dbReference type="Pfam" id="PF01556">
    <property type="entry name" value="DnaJ_C"/>
    <property type="match status" value="1"/>
</dbReference>
<dbReference type="CDD" id="cd10747">
    <property type="entry name" value="DnaJ_C"/>
    <property type="match status" value="1"/>
</dbReference>
<evidence type="ECO:0000259" key="2">
    <source>
        <dbReference type="PROSITE" id="PS50076"/>
    </source>
</evidence>
<dbReference type="InterPro" id="IPR036869">
    <property type="entry name" value="J_dom_sf"/>
</dbReference>
<dbReference type="PANTHER" id="PTHR43096">
    <property type="entry name" value="DNAJ HOMOLOG 1, MITOCHONDRIAL-RELATED"/>
    <property type="match status" value="1"/>
</dbReference>
<dbReference type="GO" id="GO:0051082">
    <property type="term" value="F:unfolded protein binding"/>
    <property type="evidence" value="ECO:0007669"/>
    <property type="project" value="InterPro"/>
</dbReference>
<dbReference type="GO" id="GO:0005737">
    <property type="term" value="C:cytoplasm"/>
    <property type="evidence" value="ECO:0007669"/>
    <property type="project" value="TreeGrafter"/>
</dbReference>
<dbReference type="EMBL" id="CP023737">
    <property type="protein sequence ID" value="ATQ68680.1"/>
    <property type="molecule type" value="Genomic_DNA"/>
</dbReference>
<evidence type="ECO:0000313" key="4">
    <source>
        <dbReference type="Proteomes" id="UP000230709"/>
    </source>
</evidence>
<dbReference type="InterPro" id="IPR001623">
    <property type="entry name" value="DnaJ_domain"/>
</dbReference>
<sequence length="313" mass="32973">MRDPYDVLSVAKTASASEIKKAFRHLAKKYHPDHNKNDPKAKEKFAEANSAYEILGDEKKKAQFDRGEIDAEGKPRFTGFEGFGAGPGPGGFSRAQRGPGGAEHFEFHYGGGPGGFDPSDIFADLFGAGGRRARAPRRGDDVALQATISLAEAVKGGHTRVLMPSGRTLEVTIPAGIEDGKQIRLRGQGQAAPPGGEPGDAIVTVKVALHPLFAISGRDLKLDLPITFYEAVLGAKVAAPTLGGKVELTVPAGSNGGRVLRLRGKGLPAADGKAAGDLYVTLRVVLPDGADPELEAFAQKFRGAKPYDPRKGM</sequence>
<dbReference type="SUPFAM" id="SSF46565">
    <property type="entry name" value="Chaperone J-domain"/>
    <property type="match status" value="1"/>
</dbReference>
<organism evidence="3 4">
    <name type="scientific">Methylosinus trichosporium (strain ATCC 35070 / NCIMB 11131 / UNIQEM 75 / OB3b)</name>
    <dbReference type="NCBI Taxonomy" id="595536"/>
    <lineage>
        <taxon>Bacteria</taxon>
        <taxon>Pseudomonadati</taxon>
        <taxon>Pseudomonadota</taxon>
        <taxon>Alphaproteobacteria</taxon>
        <taxon>Hyphomicrobiales</taxon>
        <taxon>Methylocystaceae</taxon>
        <taxon>Methylosinus</taxon>
    </lineage>
</organism>
<proteinExistence type="predicted"/>
<dbReference type="InterPro" id="IPR002939">
    <property type="entry name" value="DnaJ_C"/>
</dbReference>
<dbReference type="InterPro" id="IPR018253">
    <property type="entry name" value="DnaJ_domain_CS"/>
</dbReference>
<dbReference type="SMART" id="SM00271">
    <property type="entry name" value="DnaJ"/>
    <property type="match status" value="1"/>
</dbReference>
<dbReference type="AlphaFoldDB" id="A0A2D2D120"/>
<dbReference type="FunFam" id="2.60.260.20:FF:000013">
    <property type="entry name" value="DnaJ subfamily B member 11"/>
    <property type="match status" value="1"/>
</dbReference>
<feature type="domain" description="J" evidence="2">
    <location>
        <begin position="3"/>
        <end position="68"/>
    </location>
</feature>
<dbReference type="PROSITE" id="PS00636">
    <property type="entry name" value="DNAJ_1"/>
    <property type="match status" value="1"/>
</dbReference>
<dbReference type="STRING" id="595536.GCA_000178815_02586"/>
<accession>A0A2D2D120</accession>
<dbReference type="Pfam" id="PF00226">
    <property type="entry name" value="DnaJ"/>
    <property type="match status" value="1"/>
</dbReference>
<keyword evidence="4" id="KW-1185">Reference proteome</keyword>
<gene>
    <name evidence="3" type="ORF">CQW49_12895</name>
</gene>
<dbReference type="Gene3D" id="1.10.287.110">
    <property type="entry name" value="DnaJ domain"/>
    <property type="match status" value="1"/>
</dbReference>
<keyword evidence="1" id="KW-0143">Chaperone</keyword>
<dbReference type="GO" id="GO:0042026">
    <property type="term" value="P:protein refolding"/>
    <property type="evidence" value="ECO:0007669"/>
    <property type="project" value="TreeGrafter"/>
</dbReference>
<dbReference type="KEGG" id="mtw:CQW49_12895"/>
<dbReference type="Proteomes" id="UP000230709">
    <property type="component" value="Chromosome"/>
</dbReference>